<dbReference type="NCBIfam" id="TIGR00688">
    <property type="entry name" value="rarD"/>
    <property type="match status" value="1"/>
</dbReference>
<dbReference type="Proteomes" id="UP001500523">
    <property type="component" value="Unassembled WGS sequence"/>
</dbReference>
<feature type="transmembrane region" description="Helical" evidence="8">
    <location>
        <begin position="177"/>
        <end position="199"/>
    </location>
</feature>
<evidence type="ECO:0000256" key="3">
    <source>
        <dbReference type="ARBA" id="ARBA00022448"/>
    </source>
</evidence>
<dbReference type="InterPro" id="IPR004626">
    <property type="entry name" value="RarD"/>
</dbReference>
<dbReference type="EMBL" id="BAABBF010000002">
    <property type="protein sequence ID" value="GAA3702999.1"/>
    <property type="molecule type" value="Genomic_DNA"/>
</dbReference>
<comment type="subcellular location">
    <subcellularLocation>
        <location evidence="1">Cell membrane</location>
        <topology evidence="1">Multi-pass membrane protein</topology>
    </subcellularLocation>
</comment>
<gene>
    <name evidence="10" type="primary">rarD</name>
    <name evidence="10" type="ORF">GCM10022268_10900</name>
</gene>
<feature type="transmembrane region" description="Helical" evidence="8">
    <location>
        <begin position="102"/>
        <end position="119"/>
    </location>
</feature>
<protein>
    <submittedName>
        <fullName evidence="10">EamA family transporter RarD</fullName>
    </submittedName>
</protein>
<evidence type="ECO:0000313" key="11">
    <source>
        <dbReference type="Proteomes" id="UP001500523"/>
    </source>
</evidence>
<feature type="transmembrane region" description="Helical" evidence="8">
    <location>
        <begin position="38"/>
        <end position="59"/>
    </location>
</feature>
<dbReference type="PANTHER" id="PTHR22911">
    <property type="entry name" value="ACYL-MALONYL CONDENSING ENZYME-RELATED"/>
    <property type="match status" value="1"/>
</dbReference>
<dbReference type="InterPro" id="IPR037185">
    <property type="entry name" value="EmrE-like"/>
</dbReference>
<dbReference type="Pfam" id="PF00892">
    <property type="entry name" value="EamA"/>
    <property type="match status" value="1"/>
</dbReference>
<dbReference type="PANTHER" id="PTHR22911:SF137">
    <property type="entry name" value="SOLUTE CARRIER FAMILY 35 MEMBER G2-RELATED"/>
    <property type="match status" value="1"/>
</dbReference>
<evidence type="ECO:0000256" key="8">
    <source>
        <dbReference type="SAM" id="Phobius"/>
    </source>
</evidence>
<proteinExistence type="inferred from homology"/>
<reference evidence="11" key="1">
    <citation type="journal article" date="2019" name="Int. J. Syst. Evol. Microbiol.">
        <title>The Global Catalogue of Microorganisms (GCM) 10K type strain sequencing project: providing services to taxonomists for standard genome sequencing and annotation.</title>
        <authorList>
            <consortium name="The Broad Institute Genomics Platform"/>
            <consortium name="The Broad Institute Genome Sequencing Center for Infectious Disease"/>
            <person name="Wu L."/>
            <person name="Ma J."/>
        </authorList>
    </citation>
    <scope>NUCLEOTIDE SEQUENCE [LARGE SCALE GENOMIC DNA]</scope>
    <source>
        <strain evidence="11">JCM 17498</strain>
    </source>
</reference>
<sequence length="295" mass="30973">MARGMNRGLWLGAGAYILWGLLPLYLKLLTGVPAVQVLAHRVVWSLLLLAIVVLVLGRLRTVRAAARGRTLALLGASATLIAINWLTYIWAVQHAHVLEASLGYFINPLVNVALGVAVLGERVSRVQRVAVGIAAAGVLVMALSGGGAIWISLVLAVSFGLYGLIRKVAAIDALGGLTIETLLLAPLSLVVLAYAGAAGNAAFGQERSADLLLILAGPVTAAPLLLFAAAARRLTLATLGLLQYLGPTLQFAEAVLIFGEPLRPVHIVTFAAIWTGCALYAWDAWRQSRMVAAIA</sequence>
<feature type="transmembrane region" description="Helical" evidence="8">
    <location>
        <begin position="265"/>
        <end position="282"/>
    </location>
</feature>
<feature type="transmembrane region" description="Helical" evidence="8">
    <location>
        <begin position="71"/>
        <end position="90"/>
    </location>
</feature>
<feature type="transmembrane region" description="Helical" evidence="8">
    <location>
        <begin position="211"/>
        <end position="229"/>
    </location>
</feature>
<name>A0ABP7DE92_9SPHN</name>
<keyword evidence="11" id="KW-1185">Reference proteome</keyword>
<keyword evidence="6 8" id="KW-1133">Transmembrane helix</keyword>
<evidence type="ECO:0000256" key="4">
    <source>
        <dbReference type="ARBA" id="ARBA00022475"/>
    </source>
</evidence>
<evidence type="ECO:0000313" key="10">
    <source>
        <dbReference type="EMBL" id="GAA3702999.1"/>
    </source>
</evidence>
<evidence type="ECO:0000256" key="1">
    <source>
        <dbReference type="ARBA" id="ARBA00004651"/>
    </source>
</evidence>
<keyword evidence="3" id="KW-0813">Transport</keyword>
<evidence type="ECO:0000256" key="7">
    <source>
        <dbReference type="ARBA" id="ARBA00023136"/>
    </source>
</evidence>
<keyword evidence="5 8" id="KW-0812">Transmembrane</keyword>
<feature type="domain" description="EamA" evidence="9">
    <location>
        <begin position="7"/>
        <end position="142"/>
    </location>
</feature>
<evidence type="ECO:0000256" key="2">
    <source>
        <dbReference type="ARBA" id="ARBA00007362"/>
    </source>
</evidence>
<evidence type="ECO:0000259" key="9">
    <source>
        <dbReference type="Pfam" id="PF00892"/>
    </source>
</evidence>
<evidence type="ECO:0000256" key="5">
    <source>
        <dbReference type="ARBA" id="ARBA00022692"/>
    </source>
</evidence>
<organism evidence="10 11">
    <name type="scientific">Sphingomonas cynarae</name>
    <dbReference type="NCBI Taxonomy" id="930197"/>
    <lineage>
        <taxon>Bacteria</taxon>
        <taxon>Pseudomonadati</taxon>
        <taxon>Pseudomonadota</taxon>
        <taxon>Alphaproteobacteria</taxon>
        <taxon>Sphingomonadales</taxon>
        <taxon>Sphingomonadaceae</taxon>
        <taxon>Sphingomonas</taxon>
    </lineage>
</organism>
<feature type="transmembrane region" description="Helical" evidence="8">
    <location>
        <begin position="126"/>
        <end position="143"/>
    </location>
</feature>
<keyword evidence="4" id="KW-1003">Cell membrane</keyword>
<comment type="caution">
    <text evidence="10">The sequence shown here is derived from an EMBL/GenBank/DDBJ whole genome shotgun (WGS) entry which is preliminary data.</text>
</comment>
<keyword evidence="7 8" id="KW-0472">Membrane</keyword>
<evidence type="ECO:0000256" key="6">
    <source>
        <dbReference type="ARBA" id="ARBA00022989"/>
    </source>
</evidence>
<dbReference type="InterPro" id="IPR000620">
    <property type="entry name" value="EamA_dom"/>
</dbReference>
<feature type="transmembrane region" description="Helical" evidence="8">
    <location>
        <begin position="7"/>
        <end position="26"/>
    </location>
</feature>
<comment type="similarity">
    <text evidence="2">Belongs to the EamA transporter family.</text>
</comment>
<accession>A0ABP7DE92</accession>
<dbReference type="SUPFAM" id="SSF103481">
    <property type="entry name" value="Multidrug resistance efflux transporter EmrE"/>
    <property type="match status" value="2"/>
</dbReference>